<dbReference type="PROSITE" id="PS00137">
    <property type="entry name" value="SUBTILASE_HIS"/>
    <property type="match status" value="1"/>
</dbReference>
<sequence>MSRSIRILLATALAATCLGAATTQAAAQATATPRPVTPKAIAGQYLVTVKWHSDMQALLDKIGIRPLFTYGTVTFGFAARLTDAQVRLLRMAPEVEAVENDAEVELVIPPGDSRAVSSWGLDRIDQRDLPLDGKYSPAHDGAPVTAYILDTGIQHNHPEFGGRASFGYDAMNDGRRGEDCNGHGTHVAGTVGGSTYGVAKQVKLVSVRVLGCDGRGSWSGIIAGFDWVGANARKPAVLNGSLGGTPGISQVDTAANAVADKGVFVAVAGGNDAADSCNYSPARATRAFTVGATARNDSYAMYSNRGQCVQLLAPGTDITSAWIGTTTRTISGTSMASPHVAGVAALVKHAHGDRSQGDVTNWLWEQASTGRISQVPANTPNYLLNTGGL</sequence>
<dbReference type="PANTHER" id="PTHR43806:SF11">
    <property type="entry name" value="CEREVISIN-RELATED"/>
    <property type="match status" value="1"/>
</dbReference>
<feature type="active site" description="Charge relay system" evidence="5">
    <location>
        <position position="334"/>
    </location>
</feature>
<dbReference type="PROSITE" id="PS51892">
    <property type="entry name" value="SUBTILASE"/>
    <property type="match status" value="1"/>
</dbReference>
<evidence type="ECO:0008006" key="12">
    <source>
        <dbReference type="Google" id="ProtNLM"/>
    </source>
</evidence>
<gene>
    <name evidence="10" type="ORF">AOZ06_19395</name>
</gene>
<organism evidence="10 11">
    <name type="scientific">Kibdelosporangium phytohabitans</name>
    <dbReference type="NCBI Taxonomy" id="860235"/>
    <lineage>
        <taxon>Bacteria</taxon>
        <taxon>Bacillati</taxon>
        <taxon>Actinomycetota</taxon>
        <taxon>Actinomycetes</taxon>
        <taxon>Pseudonocardiales</taxon>
        <taxon>Pseudonocardiaceae</taxon>
        <taxon>Kibdelosporangium</taxon>
    </lineage>
</organism>
<dbReference type="PRINTS" id="PR00723">
    <property type="entry name" value="SUBTILISIN"/>
</dbReference>
<accession>A0A0N7F3J3</accession>
<dbReference type="OrthoDB" id="9766923at2"/>
<comment type="similarity">
    <text evidence="1 5 6">Belongs to the peptidase S8 family.</text>
</comment>
<feature type="active site" description="Charge relay system" evidence="5">
    <location>
        <position position="150"/>
    </location>
</feature>
<feature type="signal peptide" evidence="7">
    <location>
        <begin position="1"/>
        <end position="25"/>
    </location>
</feature>
<dbReference type="InterPro" id="IPR022398">
    <property type="entry name" value="Peptidase_S8_His-AS"/>
</dbReference>
<evidence type="ECO:0000256" key="2">
    <source>
        <dbReference type="ARBA" id="ARBA00022670"/>
    </source>
</evidence>
<dbReference type="InterPro" id="IPR050131">
    <property type="entry name" value="Peptidase_S8_subtilisin-like"/>
</dbReference>
<evidence type="ECO:0000256" key="5">
    <source>
        <dbReference type="PROSITE-ProRule" id="PRU01240"/>
    </source>
</evidence>
<dbReference type="Gene3D" id="3.30.70.80">
    <property type="entry name" value="Peptidase S8 propeptide/proteinase inhibitor I9"/>
    <property type="match status" value="1"/>
</dbReference>
<dbReference type="SUPFAM" id="SSF54897">
    <property type="entry name" value="Protease propeptides/inhibitors"/>
    <property type="match status" value="1"/>
</dbReference>
<feature type="domain" description="Peptidase S8/S53" evidence="8">
    <location>
        <begin position="148"/>
        <end position="367"/>
    </location>
</feature>
<dbReference type="RefSeq" id="WP_054290697.1">
    <property type="nucleotide sequence ID" value="NZ_CP012752.1"/>
</dbReference>
<reference evidence="10 11" key="1">
    <citation type="submission" date="2015-07" db="EMBL/GenBank/DDBJ databases">
        <title>Genome sequencing of Kibdelosporangium phytohabitans.</title>
        <authorList>
            <person name="Qin S."/>
            <person name="Xing K."/>
        </authorList>
    </citation>
    <scope>NUCLEOTIDE SEQUENCE [LARGE SCALE GENOMIC DNA]</scope>
    <source>
        <strain evidence="10 11">KLBMP1111</strain>
    </source>
</reference>
<dbReference type="InterPro" id="IPR000209">
    <property type="entry name" value="Peptidase_S8/S53_dom"/>
</dbReference>
<name>A0A0N7F3J3_9PSEU</name>
<protein>
    <recommendedName>
        <fullName evidence="12">Peptidase S8</fullName>
    </recommendedName>
</protein>
<evidence type="ECO:0000313" key="11">
    <source>
        <dbReference type="Proteomes" id="UP000063699"/>
    </source>
</evidence>
<dbReference type="GO" id="GO:0005615">
    <property type="term" value="C:extracellular space"/>
    <property type="evidence" value="ECO:0007669"/>
    <property type="project" value="TreeGrafter"/>
</dbReference>
<evidence type="ECO:0000256" key="4">
    <source>
        <dbReference type="ARBA" id="ARBA00022825"/>
    </source>
</evidence>
<dbReference type="InterPro" id="IPR015500">
    <property type="entry name" value="Peptidase_S8_subtilisin-rel"/>
</dbReference>
<feature type="domain" description="Inhibitor I9" evidence="9">
    <location>
        <begin position="50"/>
        <end position="106"/>
    </location>
</feature>
<keyword evidence="7" id="KW-0732">Signal</keyword>
<feature type="active site" description="Charge relay system" evidence="5">
    <location>
        <position position="183"/>
    </location>
</feature>
<dbReference type="InterPro" id="IPR036852">
    <property type="entry name" value="Peptidase_S8/S53_dom_sf"/>
</dbReference>
<dbReference type="InterPro" id="IPR023828">
    <property type="entry name" value="Peptidase_S8_Ser-AS"/>
</dbReference>
<keyword evidence="3 5" id="KW-0378">Hydrolase</keyword>
<keyword evidence="11" id="KW-1185">Reference proteome</keyword>
<dbReference type="GO" id="GO:0006508">
    <property type="term" value="P:proteolysis"/>
    <property type="evidence" value="ECO:0007669"/>
    <property type="project" value="UniProtKB-KW"/>
</dbReference>
<dbReference type="PROSITE" id="PS00138">
    <property type="entry name" value="SUBTILASE_SER"/>
    <property type="match status" value="1"/>
</dbReference>
<dbReference type="PANTHER" id="PTHR43806">
    <property type="entry name" value="PEPTIDASE S8"/>
    <property type="match status" value="1"/>
</dbReference>
<keyword evidence="2 5" id="KW-0645">Protease</keyword>
<dbReference type="KEGG" id="kphy:AOZ06_19395"/>
<dbReference type="Proteomes" id="UP000063699">
    <property type="component" value="Chromosome"/>
</dbReference>
<evidence type="ECO:0000313" key="10">
    <source>
        <dbReference type="EMBL" id="ALG08791.1"/>
    </source>
</evidence>
<keyword evidence="4 5" id="KW-0720">Serine protease</keyword>
<dbReference type="GO" id="GO:0004252">
    <property type="term" value="F:serine-type endopeptidase activity"/>
    <property type="evidence" value="ECO:0007669"/>
    <property type="project" value="UniProtKB-UniRule"/>
</dbReference>
<dbReference type="AlphaFoldDB" id="A0A0N7F3J3"/>
<dbReference type="SUPFAM" id="SSF52743">
    <property type="entry name" value="Subtilisin-like"/>
    <property type="match status" value="1"/>
</dbReference>
<dbReference type="EMBL" id="CP012752">
    <property type="protein sequence ID" value="ALG08791.1"/>
    <property type="molecule type" value="Genomic_DNA"/>
</dbReference>
<dbReference type="PROSITE" id="PS00136">
    <property type="entry name" value="SUBTILASE_ASP"/>
    <property type="match status" value="1"/>
</dbReference>
<evidence type="ECO:0000259" key="8">
    <source>
        <dbReference type="Pfam" id="PF00082"/>
    </source>
</evidence>
<evidence type="ECO:0000256" key="7">
    <source>
        <dbReference type="SAM" id="SignalP"/>
    </source>
</evidence>
<dbReference type="Pfam" id="PF00082">
    <property type="entry name" value="Peptidase_S8"/>
    <property type="match status" value="1"/>
</dbReference>
<dbReference type="InterPro" id="IPR010259">
    <property type="entry name" value="S8pro/Inhibitor_I9"/>
</dbReference>
<dbReference type="Gene3D" id="3.40.50.200">
    <property type="entry name" value="Peptidase S8/S53 domain"/>
    <property type="match status" value="1"/>
</dbReference>
<evidence type="ECO:0000259" key="9">
    <source>
        <dbReference type="Pfam" id="PF05922"/>
    </source>
</evidence>
<evidence type="ECO:0000256" key="1">
    <source>
        <dbReference type="ARBA" id="ARBA00011073"/>
    </source>
</evidence>
<proteinExistence type="inferred from homology"/>
<dbReference type="STRING" id="860235.AOZ06_19395"/>
<dbReference type="FunFam" id="3.40.50.200:FF:000014">
    <property type="entry name" value="Proteinase K"/>
    <property type="match status" value="1"/>
</dbReference>
<feature type="chain" id="PRO_5038926132" description="Peptidase S8" evidence="7">
    <location>
        <begin position="26"/>
        <end position="389"/>
    </location>
</feature>
<evidence type="ECO:0000256" key="6">
    <source>
        <dbReference type="RuleBase" id="RU003355"/>
    </source>
</evidence>
<dbReference type="InterPro" id="IPR034193">
    <property type="entry name" value="PCSK9_ProteinaseK-like"/>
</dbReference>
<dbReference type="Pfam" id="PF05922">
    <property type="entry name" value="Inhibitor_I9"/>
    <property type="match status" value="1"/>
</dbReference>
<evidence type="ECO:0000256" key="3">
    <source>
        <dbReference type="ARBA" id="ARBA00022801"/>
    </source>
</evidence>
<dbReference type="InterPro" id="IPR037045">
    <property type="entry name" value="S8pro/Inhibitor_I9_sf"/>
</dbReference>
<dbReference type="CDD" id="cd04077">
    <property type="entry name" value="Peptidases_S8_PCSK9_ProteinaseK_like"/>
    <property type="match status" value="1"/>
</dbReference>
<dbReference type="InterPro" id="IPR023827">
    <property type="entry name" value="Peptidase_S8_Asp-AS"/>
</dbReference>